<dbReference type="Pfam" id="PF13489">
    <property type="entry name" value="Methyltransf_23"/>
    <property type="match status" value="1"/>
</dbReference>
<dbReference type="OrthoDB" id="417697at2759"/>
<dbReference type="PANTHER" id="PTHR22809:SF11">
    <property type="entry name" value="TRNA N(3)-METHYLCYTIDINE METHYLTRANSFERASE METTL2"/>
    <property type="match status" value="1"/>
</dbReference>
<dbReference type="Gene3D" id="3.40.50.150">
    <property type="entry name" value="Vaccinia Virus protein VP39"/>
    <property type="match status" value="1"/>
</dbReference>
<dbReference type="FunFam" id="3.40.50.150:FF:000298">
    <property type="entry name" value="Methyltransferase-like protein"/>
    <property type="match status" value="1"/>
</dbReference>
<dbReference type="CDD" id="cd02440">
    <property type="entry name" value="AdoMet_MTases"/>
    <property type="match status" value="1"/>
</dbReference>
<keyword evidence="3 4" id="KW-0808">Transferase</keyword>
<keyword evidence="2 4" id="KW-0489">Methyltransferase</keyword>
<proteinExistence type="inferred from homology"/>
<evidence type="ECO:0000256" key="4">
    <source>
        <dbReference type="PIRNR" id="PIRNR037755"/>
    </source>
</evidence>
<dbReference type="GO" id="GO:0032259">
    <property type="term" value="P:methylation"/>
    <property type="evidence" value="ECO:0007669"/>
    <property type="project" value="UniProtKB-KW"/>
</dbReference>
<name>A0A9J6CIY1_POLVA</name>
<evidence type="ECO:0000256" key="2">
    <source>
        <dbReference type="ARBA" id="ARBA00022603"/>
    </source>
</evidence>
<dbReference type="InterPro" id="IPR026113">
    <property type="entry name" value="METTL2/6/8-like"/>
</dbReference>
<keyword evidence="6" id="KW-1185">Reference proteome</keyword>
<dbReference type="EMBL" id="JADBJN010000001">
    <property type="protein sequence ID" value="KAG5681683.1"/>
    <property type="molecule type" value="Genomic_DNA"/>
</dbReference>
<evidence type="ECO:0000313" key="6">
    <source>
        <dbReference type="Proteomes" id="UP001107558"/>
    </source>
</evidence>
<gene>
    <name evidence="5" type="ORF">PVAND_011096</name>
</gene>
<comment type="similarity">
    <text evidence="1 4">Belongs to the methyltransferase superfamily. METL family.</text>
</comment>
<sequence length="348" mass="41486">MVTLLMMKRCFNITRGNFQKRNFCFAKDLLEKTRYRKKPKGGDRFLKPEFNEFDFNAWDNVEWSEEQKQLAEEAVKKNSDIKLSEDEIKKLEESQAENWDKFYGIHQNKFFKDRHWLFTEFPELAPNLEVPEKVYGDSSNVVNKIDEQDKLKYGQGRRIFEIGSGVGNTVLPILKYSVEENLMVYASDFSEHAIKILKENPEYDDKKCQAFVLDATCDNWDVPFKENSLDIVVMIFVLSAITPEKFPKIVENIYKYLKPGGLVLFRDYGKFDMAQLRFKNGKCLQDNFYLRGDGTRCYFFTQEDLRELFTSKNFIEEYNTVDRRLQVNRFKMLKMYRIWIQCKYRKPT</sequence>
<evidence type="ECO:0000256" key="1">
    <source>
        <dbReference type="ARBA" id="ARBA00009725"/>
    </source>
</evidence>
<evidence type="ECO:0000313" key="5">
    <source>
        <dbReference type="EMBL" id="KAG5681683.1"/>
    </source>
</evidence>
<dbReference type="PANTHER" id="PTHR22809">
    <property type="entry name" value="METHYLTRANSFERASE-RELATED"/>
    <property type="match status" value="1"/>
</dbReference>
<dbReference type="EC" id="2.1.1.-" evidence="4"/>
<evidence type="ECO:0000256" key="3">
    <source>
        <dbReference type="ARBA" id="ARBA00022679"/>
    </source>
</evidence>
<organism evidence="5 6">
    <name type="scientific">Polypedilum vanderplanki</name>
    <name type="common">Sleeping chironomid midge</name>
    <dbReference type="NCBI Taxonomy" id="319348"/>
    <lineage>
        <taxon>Eukaryota</taxon>
        <taxon>Metazoa</taxon>
        <taxon>Ecdysozoa</taxon>
        <taxon>Arthropoda</taxon>
        <taxon>Hexapoda</taxon>
        <taxon>Insecta</taxon>
        <taxon>Pterygota</taxon>
        <taxon>Neoptera</taxon>
        <taxon>Endopterygota</taxon>
        <taxon>Diptera</taxon>
        <taxon>Nematocera</taxon>
        <taxon>Chironomoidea</taxon>
        <taxon>Chironomidae</taxon>
        <taxon>Chironominae</taxon>
        <taxon>Polypedilum</taxon>
        <taxon>Polypedilum</taxon>
    </lineage>
</organism>
<comment type="caution">
    <text evidence="5">The sequence shown here is derived from an EMBL/GenBank/DDBJ whole genome shotgun (WGS) entry which is preliminary data.</text>
</comment>
<dbReference type="InterPro" id="IPR029063">
    <property type="entry name" value="SAM-dependent_MTases_sf"/>
</dbReference>
<dbReference type="AlphaFoldDB" id="A0A9J6CIY1"/>
<reference evidence="5" key="1">
    <citation type="submission" date="2021-03" db="EMBL/GenBank/DDBJ databases">
        <title>Chromosome level genome of the anhydrobiotic midge Polypedilum vanderplanki.</title>
        <authorList>
            <person name="Yoshida Y."/>
            <person name="Kikawada T."/>
            <person name="Gusev O."/>
        </authorList>
    </citation>
    <scope>NUCLEOTIDE SEQUENCE</scope>
    <source>
        <strain evidence="5">NIAS01</strain>
        <tissue evidence="5">Whole body or cell culture</tissue>
    </source>
</reference>
<dbReference type="SUPFAM" id="SSF53335">
    <property type="entry name" value="S-adenosyl-L-methionine-dependent methyltransferases"/>
    <property type="match status" value="1"/>
</dbReference>
<protein>
    <recommendedName>
        <fullName evidence="4">tRNA N(3)-methylcytidine methyltransferase</fullName>
        <ecNumber evidence="4">2.1.1.-</ecNumber>
    </recommendedName>
</protein>
<dbReference type="GO" id="GO:0052735">
    <property type="term" value="F:tRNA (cytidine-3-)-methyltransferase activity"/>
    <property type="evidence" value="ECO:0007669"/>
    <property type="project" value="TreeGrafter"/>
</dbReference>
<accession>A0A9J6CIY1</accession>
<dbReference type="Proteomes" id="UP001107558">
    <property type="component" value="Chromosome 1"/>
</dbReference>
<comment type="function">
    <text evidence="4">S-adenosyl-L-methionine-dependent methyltransferase.</text>
</comment>
<dbReference type="PIRSF" id="PIRSF037755">
    <property type="entry name" value="Mettl2_prd"/>
    <property type="match status" value="1"/>
</dbReference>